<comment type="similarity">
    <text evidence="1">Belongs to the NadC/ModD family.</text>
</comment>
<evidence type="ECO:0000259" key="5">
    <source>
        <dbReference type="Pfam" id="PF01729"/>
    </source>
</evidence>
<dbReference type="InterPro" id="IPR002638">
    <property type="entry name" value="Quinolinate_PRibosylTrfase_C"/>
</dbReference>
<dbReference type="GO" id="GO:0034213">
    <property type="term" value="P:quinolinate catabolic process"/>
    <property type="evidence" value="ECO:0007669"/>
    <property type="project" value="TreeGrafter"/>
</dbReference>
<feature type="domain" description="Quinolinate phosphoribosyl transferase C-terminal" evidence="5">
    <location>
        <begin position="142"/>
        <end position="263"/>
    </location>
</feature>
<evidence type="ECO:0000259" key="6">
    <source>
        <dbReference type="Pfam" id="PF02749"/>
    </source>
</evidence>
<dbReference type="GO" id="GO:0004514">
    <property type="term" value="F:nicotinate-nucleotide diphosphorylase (carboxylating) activity"/>
    <property type="evidence" value="ECO:0007669"/>
    <property type="project" value="UniProtKB-EC"/>
</dbReference>
<sequence>MADTLDIRDPLFSSLRDRMFRATITATRAGLVAGMEEALQQAQSAGVEAVAEVRDGQWVAPGDVLLTMRGGPKAMAVAEDYVLGPLMMASGWATRAAELRRIAGRTRVVCGGWKKIPHSVKPLLHRALVSADVGLRIVDEPFVYIDKNYVRMFGGIREALAAAAVFSDRVKVIQVRGERTSIRDEAAEALEHGADVIMVDTGSLEDLAAVCETARSYAPMGARVAFAGGVTSEVIMVVTTRFDVYAVDVGSAILDAPLLDLRFDIET</sequence>
<proteinExistence type="inferred from homology"/>
<dbReference type="InterPro" id="IPR027277">
    <property type="entry name" value="NadC/ModD"/>
</dbReference>
<keyword evidence="8" id="KW-1185">Reference proteome</keyword>
<dbReference type="EMBL" id="FTOO01000007">
    <property type="protein sequence ID" value="SIS94303.1"/>
    <property type="molecule type" value="Genomic_DNA"/>
</dbReference>
<dbReference type="InterPro" id="IPR013785">
    <property type="entry name" value="Aldolase_TIM"/>
</dbReference>
<keyword evidence="3" id="KW-0808">Transferase</keyword>
<dbReference type="Gene3D" id="3.90.1170.20">
    <property type="entry name" value="Quinolinate phosphoribosyl transferase, N-terminal domain"/>
    <property type="match status" value="1"/>
</dbReference>
<gene>
    <name evidence="7" type="ORF">SAMN05421799_107125</name>
</gene>
<dbReference type="AlphaFoldDB" id="A0A1N7N7F6"/>
<dbReference type="InterPro" id="IPR037128">
    <property type="entry name" value="Quinolinate_PRibosylTase_N_sf"/>
</dbReference>
<comment type="catalytic activity">
    <reaction evidence="4">
        <text>nicotinate beta-D-ribonucleotide + CO2 + diphosphate = quinolinate + 5-phospho-alpha-D-ribose 1-diphosphate + 2 H(+)</text>
        <dbReference type="Rhea" id="RHEA:12733"/>
        <dbReference type="ChEBI" id="CHEBI:15378"/>
        <dbReference type="ChEBI" id="CHEBI:16526"/>
        <dbReference type="ChEBI" id="CHEBI:29959"/>
        <dbReference type="ChEBI" id="CHEBI:33019"/>
        <dbReference type="ChEBI" id="CHEBI:57502"/>
        <dbReference type="ChEBI" id="CHEBI:58017"/>
        <dbReference type="EC" id="2.4.2.19"/>
    </reaction>
</comment>
<dbReference type="SUPFAM" id="SSF51690">
    <property type="entry name" value="Nicotinate/Quinolinate PRTase C-terminal domain-like"/>
    <property type="match status" value="1"/>
</dbReference>
<accession>A0A1N7N7F6</accession>
<protein>
    <submittedName>
        <fullName evidence="7">Nicotinate-nucleotide pyrophosphorylase (Carboxylating)</fullName>
    </submittedName>
</protein>
<reference evidence="8" key="1">
    <citation type="submission" date="2017-01" db="EMBL/GenBank/DDBJ databases">
        <authorList>
            <person name="Varghese N."/>
            <person name="Submissions S."/>
        </authorList>
    </citation>
    <scope>NUCLEOTIDE SEQUENCE [LARGE SCALE GENOMIC DNA]</scope>
    <source>
        <strain evidence="8">DSM 16176</strain>
    </source>
</reference>
<name>A0A1N7N7F6_9BACL</name>
<evidence type="ECO:0000313" key="7">
    <source>
        <dbReference type="EMBL" id="SIS94303.1"/>
    </source>
</evidence>
<evidence type="ECO:0000313" key="8">
    <source>
        <dbReference type="Proteomes" id="UP000186156"/>
    </source>
</evidence>
<dbReference type="OrthoDB" id="1677778at2"/>
<dbReference type="Pfam" id="PF01729">
    <property type="entry name" value="QRPTase_C"/>
    <property type="match status" value="1"/>
</dbReference>
<dbReference type="Gene3D" id="3.20.20.70">
    <property type="entry name" value="Aldolase class I"/>
    <property type="match status" value="1"/>
</dbReference>
<evidence type="ECO:0000256" key="2">
    <source>
        <dbReference type="ARBA" id="ARBA00022676"/>
    </source>
</evidence>
<organism evidence="7 8">
    <name type="scientific">Alicyclobacillus vulcanalis</name>
    <dbReference type="NCBI Taxonomy" id="252246"/>
    <lineage>
        <taxon>Bacteria</taxon>
        <taxon>Bacillati</taxon>
        <taxon>Bacillota</taxon>
        <taxon>Bacilli</taxon>
        <taxon>Bacillales</taxon>
        <taxon>Alicyclobacillaceae</taxon>
        <taxon>Alicyclobacillus</taxon>
    </lineage>
</organism>
<keyword evidence="2" id="KW-0328">Glycosyltransferase</keyword>
<dbReference type="PANTHER" id="PTHR32179">
    <property type="entry name" value="NICOTINATE-NUCLEOTIDE PYROPHOSPHORYLASE [CARBOXYLATING]"/>
    <property type="match status" value="1"/>
</dbReference>
<dbReference type="STRING" id="252246.SAMN05421799_107125"/>
<dbReference type="PANTHER" id="PTHR32179:SF3">
    <property type="entry name" value="NICOTINATE-NUCLEOTIDE PYROPHOSPHORYLASE [CARBOXYLATING]"/>
    <property type="match status" value="1"/>
</dbReference>
<dbReference type="Proteomes" id="UP000186156">
    <property type="component" value="Unassembled WGS sequence"/>
</dbReference>
<evidence type="ECO:0000256" key="3">
    <source>
        <dbReference type="ARBA" id="ARBA00022679"/>
    </source>
</evidence>
<dbReference type="RefSeq" id="WP_084182560.1">
    <property type="nucleotide sequence ID" value="NZ_FTOO01000007.1"/>
</dbReference>
<dbReference type="GO" id="GO:0009435">
    <property type="term" value="P:NAD+ biosynthetic process"/>
    <property type="evidence" value="ECO:0007669"/>
    <property type="project" value="InterPro"/>
</dbReference>
<dbReference type="Pfam" id="PF02749">
    <property type="entry name" value="QRPTase_N"/>
    <property type="match status" value="1"/>
</dbReference>
<dbReference type="SUPFAM" id="SSF54675">
    <property type="entry name" value="Nicotinate/Quinolinate PRTase N-terminal domain-like"/>
    <property type="match status" value="1"/>
</dbReference>
<evidence type="ECO:0000256" key="1">
    <source>
        <dbReference type="ARBA" id="ARBA00009400"/>
    </source>
</evidence>
<dbReference type="GO" id="GO:0005737">
    <property type="term" value="C:cytoplasm"/>
    <property type="evidence" value="ECO:0007669"/>
    <property type="project" value="TreeGrafter"/>
</dbReference>
<evidence type="ECO:0000256" key="4">
    <source>
        <dbReference type="ARBA" id="ARBA00047445"/>
    </source>
</evidence>
<feature type="domain" description="Quinolinate phosphoribosyl transferase N-terminal" evidence="6">
    <location>
        <begin position="16"/>
        <end position="90"/>
    </location>
</feature>
<dbReference type="InterPro" id="IPR022412">
    <property type="entry name" value="Quinolinate_PRibosylTrfase_N"/>
</dbReference>
<dbReference type="InterPro" id="IPR036068">
    <property type="entry name" value="Nicotinate_pribotase-like_C"/>
</dbReference>